<dbReference type="GO" id="GO:0005524">
    <property type="term" value="F:ATP binding"/>
    <property type="evidence" value="ECO:0007669"/>
    <property type="project" value="UniProtKB-KW"/>
</dbReference>
<evidence type="ECO:0000313" key="7">
    <source>
        <dbReference type="Proteomes" id="UP000749320"/>
    </source>
</evidence>
<dbReference type="PANTHER" id="PTHR43335">
    <property type="entry name" value="ABC TRANSPORTER, ATP-BINDING PROTEIN"/>
    <property type="match status" value="1"/>
</dbReference>
<dbReference type="InterPro" id="IPR003593">
    <property type="entry name" value="AAA+_ATPase"/>
</dbReference>
<dbReference type="GO" id="GO:0016887">
    <property type="term" value="F:ATP hydrolysis activity"/>
    <property type="evidence" value="ECO:0007669"/>
    <property type="project" value="InterPro"/>
</dbReference>
<proteinExistence type="inferred from homology"/>
<dbReference type="Proteomes" id="UP000749320">
    <property type="component" value="Unassembled WGS sequence"/>
</dbReference>
<evidence type="ECO:0000256" key="1">
    <source>
        <dbReference type="ARBA" id="ARBA00005417"/>
    </source>
</evidence>
<name>A0A921KHR2_9FIRM</name>
<dbReference type="Gene3D" id="3.40.50.300">
    <property type="entry name" value="P-loop containing nucleotide triphosphate hydrolases"/>
    <property type="match status" value="1"/>
</dbReference>
<dbReference type="SUPFAM" id="SSF52540">
    <property type="entry name" value="P-loop containing nucleoside triphosphate hydrolases"/>
    <property type="match status" value="1"/>
</dbReference>
<evidence type="ECO:0000256" key="3">
    <source>
        <dbReference type="ARBA" id="ARBA00022741"/>
    </source>
</evidence>
<dbReference type="PROSITE" id="PS00211">
    <property type="entry name" value="ABC_TRANSPORTER_1"/>
    <property type="match status" value="1"/>
</dbReference>
<dbReference type="InterPro" id="IPR017871">
    <property type="entry name" value="ABC_transporter-like_CS"/>
</dbReference>
<reference evidence="6" key="2">
    <citation type="submission" date="2021-09" db="EMBL/GenBank/DDBJ databases">
        <authorList>
            <person name="Gilroy R."/>
        </authorList>
    </citation>
    <scope>NUCLEOTIDE SEQUENCE</scope>
    <source>
        <strain evidence="6">CHK193-16274</strain>
    </source>
</reference>
<keyword evidence="4 6" id="KW-0067">ATP-binding</keyword>
<dbReference type="Pfam" id="PF00005">
    <property type="entry name" value="ABC_tran"/>
    <property type="match status" value="1"/>
</dbReference>
<accession>A0A921KHR2</accession>
<dbReference type="InterPro" id="IPR027417">
    <property type="entry name" value="P-loop_NTPase"/>
</dbReference>
<gene>
    <name evidence="6" type="ORF">K8V91_00610</name>
</gene>
<dbReference type="PANTHER" id="PTHR43335:SF2">
    <property type="entry name" value="ABC TRANSPORTER, ATP-BINDING PROTEIN"/>
    <property type="match status" value="1"/>
</dbReference>
<keyword evidence="3" id="KW-0547">Nucleotide-binding</keyword>
<evidence type="ECO:0000256" key="4">
    <source>
        <dbReference type="ARBA" id="ARBA00022840"/>
    </source>
</evidence>
<dbReference type="PROSITE" id="PS50893">
    <property type="entry name" value="ABC_TRANSPORTER_2"/>
    <property type="match status" value="1"/>
</dbReference>
<organism evidence="6 7">
    <name type="scientific">Thomasclavelia spiroformis</name>
    <dbReference type="NCBI Taxonomy" id="29348"/>
    <lineage>
        <taxon>Bacteria</taxon>
        <taxon>Bacillati</taxon>
        <taxon>Bacillota</taxon>
        <taxon>Erysipelotrichia</taxon>
        <taxon>Erysipelotrichales</taxon>
        <taxon>Coprobacillaceae</taxon>
        <taxon>Thomasclavelia</taxon>
    </lineage>
</organism>
<keyword evidence="2" id="KW-0813">Transport</keyword>
<dbReference type="CDD" id="cd03264">
    <property type="entry name" value="ABC_drug_resistance_like"/>
    <property type="match status" value="1"/>
</dbReference>
<protein>
    <submittedName>
        <fullName evidence="6">ABC transporter ATP-binding protein</fullName>
    </submittedName>
</protein>
<dbReference type="InterPro" id="IPR003439">
    <property type="entry name" value="ABC_transporter-like_ATP-bd"/>
</dbReference>
<comment type="caution">
    <text evidence="6">The sequence shown here is derived from an EMBL/GenBank/DDBJ whole genome shotgun (WGS) entry which is preliminary data.</text>
</comment>
<reference evidence="6" key="1">
    <citation type="journal article" date="2021" name="PeerJ">
        <title>Extensive microbial diversity within the chicken gut microbiome revealed by metagenomics and culture.</title>
        <authorList>
            <person name="Gilroy R."/>
            <person name="Ravi A."/>
            <person name="Getino M."/>
            <person name="Pursley I."/>
            <person name="Horton D.L."/>
            <person name="Alikhan N.F."/>
            <person name="Baker D."/>
            <person name="Gharbi K."/>
            <person name="Hall N."/>
            <person name="Watson M."/>
            <person name="Adriaenssens E.M."/>
            <person name="Foster-Nyarko E."/>
            <person name="Jarju S."/>
            <person name="Secka A."/>
            <person name="Antonio M."/>
            <person name="Oren A."/>
            <person name="Chaudhuri R.R."/>
            <person name="La Ragione R."/>
            <person name="Hildebrand F."/>
            <person name="Pallen M.J."/>
        </authorList>
    </citation>
    <scope>NUCLEOTIDE SEQUENCE</scope>
    <source>
        <strain evidence="6">CHK193-16274</strain>
    </source>
</reference>
<feature type="domain" description="ABC transporter" evidence="5">
    <location>
        <begin position="3"/>
        <end position="231"/>
    </location>
</feature>
<dbReference type="EMBL" id="DYWV01000020">
    <property type="protein sequence ID" value="HJF39398.1"/>
    <property type="molecule type" value="Genomic_DNA"/>
</dbReference>
<evidence type="ECO:0000256" key="2">
    <source>
        <dbReference type="ARBA" id="ARBA00022448"/>
    </source>
</evidence>
<evidence type="ECO:0000313" key="6">
    <source>
        <dbReference type="EMBL" id="HJF39398.1"/>
    </source>
</evidence>
<comment type="similarity">
    <text evidence="1">Belongs to the ABC transporter superfamily.</text>
</comment>
<evidence type="ECO:0000259" key="5">
    <source>
        <dbReference type="PROSITE" id="PS50893"/>
    </source>
</evidence>
<dbReference type="SMART" id="SM00382">
    <property type="entry name" value="AAA"/>
    <property type="match status" value="1"/>
</dbReference>
<dbReference type="AlphaFoldDB" id="A0A921KHR2"/>
<sequence length="295" mass="33224">MNLQIMNVTKEFKDKKAVDKVNLTLTPGVWGLLGANGAGKTTLMRMITDIMSPSSGLIKYNGKDIKSLGKLYREILGFLPQEFGCSSDFSVVDYLDYVAAYKGIEKKEAKRKINELLDILTLSDVKKKKIVKLSGGMRRRVGIAQAMLNNPEILILDEPTAGLDPGERIRFRNFISEFAQDRIVLISTHIVSDIEYISTKNAIMKSGKIVDVGTTDELVKKIEGKVWSALIPAKEVAIFERKLRIINQKNEPNGMVSIRYLSSNSEVDNSVSEEPRLEDLYLWLFPEATYEREVK</sequence>